<evidence type="ECO:0000256" key="8">
    <source>
        <dbReference type="ARBA" id="ARBA00022989"/>
    </source>
</evidence>
<dbReference type="PANTHER" id="PTHR33269">
    <property type="entry name" value="NADH-UBIQUINONE OXIDOREDUCTASE CHAIN 6"/>
    <property type="match status" value="1"/>
</dbReference>
<sequence>MNTTFYVTAAVGILSTLFVITSLNAVHALLFFIVSLLATSLIFYILGAPFAAMLVIIINAGAIMVLFVFAIMILNLGPHMTEYEKPSFQPRQWVFPVFLALILIGEFVFTFFQHSPGVGVREIVDAKRVGIALFGPYVLGVEMASLLLLAGLLGAYHLGPYAINPREAKK</sequence>
<keyword evidence="8 13" id="KW-1133">Transmembrane helix</keyword>
<feature type="transmembrane region" description="Helical" evidence="13">
    <location>
        <begin position="53"/>
        <end position="73"/>
    </location>
</feature>
<evidence type="ECO:0000256" key="4">
    <source>
        <dbReference type="ARBA" id="ARBA00022475"/>
    </source>
</evidence>
<comment type="subcellular location">
    <subcellularLocation>
        <location evidence="1 13">Cell membrane</location>
        <topology evidence="1 13">Multi-pass membrane protein</topology>
    </subcellularLocation>
</comment>
<evidence type="ECO:0000256" key="13">
    <source>
        <dbReference type="RuleBase" id="RU004429"/>
    </source>
</evidence>
<dbReference type="PANTHER" id="PTHR33269:SF17">
    <property type="entry name" value="NADH-UBIQUINONE OXIDOREDUCTASE CHAIN 6"/>
    <property type="match status" value="1"/>
</dbReference>
<dbReference type="Proteomes" id="UP000265882">
    <property type="component" value="Unassembled WGS sequence"/>
</dbReference>
<dbReference type="InterPro" id="IPR042106">
    <property type="entry name" value="Nuo/plastoQ_OxRdtase_6_NuoJ"/>
</dbReference>
<evidence type="ECO:0000256" key="10">
    <source>
        <dbReference type="ARBA" id="ARBA00023136"/>
    </source>
</evidence>
<evidence type="ECO:0000256" key="3">
    <source>
        <dbReference type="ARBA" id="ARBA00019907"/>
    </source>
</evidence>
<evidence type="ECO:0000256" key="12">
    <source>
        <dbReference type="ARBA" id="ARBA00047712"/>
    </source>
</evidence>
<organism evidence="14 15">
    <name type="scientific">Abyssobacteria bacterium (strain SURF_5)</name>
    <dbReference type="NCBI Taxonomy" id="2093360"/>
    <lineage>
        <taxon>Bacteria</taxon>
        <taxon>Pseudomonadati</taxon>
        <taxon>Candidatus Hydrogenedentota</taxon>
        <taxon>Candidatus Abyssobacteria</taxon>
    </lineage>
</organism>
<dbReference type="Gene3D" id="1.20.120.1200">
    <property type="entry name" value="NADH-ubiquinone/plastoquinone oxidoreductase chain 6, subunit NuoJ"/>
    <property type="match status" value="1"/>
</dbReference>
<evidence type="ECO:0000256" key="11">
    <source>
        <dbReference type="ARBA" id="ARBA00025811"/>
    </source>
</evidence>
<proteinExistence type="inferred from homology"/>
<keyword evidence="9 13" id="KW-0520">NAD</keyword>
<dbReference type="GO" id="GO:0016491">
    <property type="term" value="F:oxidoreductase activity"/>
    <property type="evidence" value="ECO:0007669"/>
    <property type="project" value="UniProtKB-KW"/>
</dbReference>
<evidence type="ECO:0000313" key="14">
    <source>
        <dbReference type="EMBL" id="RJP17411.1"/>
    </source>
</evidence>
<comment type="function">
    <text evidence="13">NDH-1 shuttles electrons from NADH, via FMN and iron-sulfur (Fe-S) centers, to quinones in the respiratory chain. Couples the redox reaction to proton translocation (for every two electrons transferred, four hydrogen ions are translocated across the cytoplasmic membrane), and thus conserves the redox energy in a proton gradient.</text>
</comment>
<feature type="transmembrane region" description="Helical" evidence="13">
    <location>
        <begin position="29"/>
        <end position="46"/>
    </location>
</feature>
<dbReference type="GO" id="GO:0008137">
    <property type="term" value="F:NADH dehydrogenase (ubiquinone) activity"/>
    <property type="evidence" value="ECO:0007669"/>
    <property type="project" value="UniProtKB-UniRule"/>
</dbReference>
<evidence type="ECO:0000256" key="7">
    <source>
        <dbReference type="ARBA" id="ARBA00022967"/>
    </source>
</evidence>
<keyword evidence="7" id="KW-1278">Translocase</keyword>
<keyword evidence="4 13" id="KW-1003">Cell membrane</keyword>
<name>A0A3A4NPK8_ABYX5</name>
<protein>
    <recommendedName>
        <fullName evidence="3 13">NADH-quinone oxidoreductase subunit J</fullName>
        <ecNumber evidence="13">7.1.1.-</ecNumber>
    </recommendedName>
</protein>
<accession>A0A3A4NPK8</accession>
<dbReference type="GO" id="GO:0048038">
    <property type="term" value="F:quinone binding"/>
    <property type="evidence" value="ECO:0007669"/>
    <property type="project" value="UniProtKB-UniRule"/>
</dbReference>
<dbReference type="EC" id="7.1.1.-" evidence="13"/>
<feature type="transmembrane region" description="Helical" evidence="13">
    <location>
        <begin position="93"/>
        <end position="112"/>
    </location>
</feature>
<evidence type="ECO:0000256" key="1">
    <source>
        <dbReference type="ARBA" id="ARBA00004651"/>
    </source>
</evidence>
<gene>
    <name evidence="14" type="ORF">C4520_16745</name>
</gene>
<evidence type="ECO:0000256" key="2">
    <source>
        <dbReference type="ARBA" id="ARBA00005698"/>
    </source>
</evidence>
<comment type="caution">
    <text evidence="14">The sequence shown here is derived from an EMBL/GenBank/DDBJ whole genome shotgun (WGS) entry which is preliminary data.</text>
</comment>
<dbReference type="Pfam" id="PF00499">
    <property type="entry name" value="Oxidored_q3"/>
    <property type="match status" value="1"/>
</dbReference>
<dbReference type="InterPro" id="IPR001457">
    <property type="entry name" value="NADH_UbQ/plastoQ_OxRdtase_su6"/>
</dbReference>
<comment type="similarity">
    <text evidence="2 13">Belongs to the complex I subunit 6 family.</text>
</comment>
<keyword evidence="10 13" id="KW-0472">Membrane</keyword>
<feature type="transmembrane region" description="Helical" evidence="13">
    <location>
        <begin position="5"/>
        <end position="23"/>
    </location>
</feature>
<keyword evidence="14" id="KW-0560">Oxidoreductase</keyword>
<evidence type="ECO:0000256" key="5">
    <source>
        <dbReference type="ARBA" id="ARBA00022692"/>
    </source>
</evidence>
<evidence type="ECO:0000256" key="6">
    <source>
        <dbReference type="ARBA" id="ARBA00022719"/>
    </source>
</evidence>
<feature type="transmembrane region" description="Helical" evidence="13">
    <location>
        <begin position="133"/>
        <end position="156"/>
    </location>
</feature>
<keyword evidence="5 13" id="KW-0812">Transmembrane</keyword>
<reference evidence="14 15" key="1">
    <citation type="journal article" date="2017" name="ISME J.">
        <title>Energy and carbon metabolisms in a deep terrestrial subsurface fluid microbial community.</title>
        <authorList>
            <person name="Momper L."/>
            <person name="Jungbluth S.P."/>
            <person name="Lee M.D."/>
            <person name="Amend J.P."/>
        </authorList>
    </citation>
    <scope>NUCLEOTIDE SEQUENCE [LARGE SCALE GENOMIC DNA]</scope>
    <source>
        <strain evidence="14">SURF_5</strain>
    </source>
</reference>
<dbReference type="EMBL" id="QZKU01000115">
    <property type="protein sequence ID" value="RJP17411.1"/>
    <property type="molecule type" value="Genomic_DNA"/>
</dbReference>
<evidence type="ECO:0000313" key="15">
    <source>
        <dbReference type="Proteomes" id="UP000265882"/>
    </source>
</evidence>
<dbReference type="NCBIfam" id="NF005162">
    <property type="entry name" value="PRK06638.1-1"/>
    <property type="match status" value="1"/>
</dbReference>
<keyword evidence="6 13" id="KW-0874">Quinone</keyword>
<evidence type="ECO:0000256" key="9">
    <source>
        <dbReference type="ARBA" id="ARBA00023027"/>
    </source>
</evidence>
<comment type="subunit">
    <text evidence="11">Composed of 13 different subunits. Subunits NuoA, H, J, K, L, M, N constitute the membrane sector of the complex.</text>
</comment>
<dbReference type="FunFam" id="1.20.120.1200:FF:000001">
    <property type="entry name" value="NADH-quinone oxidoreductase subunit J"/>
    <property type="match status" value="1"/>
</dbReference>
<dbReference type="AlphaFoldDB" id="A0A3A4NPK8"/>
<comment type="catalytic activity">
    <reaction evidence="12 13">
        <text>a quinone + NADH + 5 H(+)(in) = a quinol + NAD(+) + 4 H(+)(out)</text>
        <dbReference type="Rhea" id="RHEA:57888"/>
        <dbReference type="ChEBI" id="CHEBI:15378"/>
        <dbReference type="ChEBI" id="CHEBI:24646"/>
        <dbReference type="ChEBI" id="CHEBI:57540"/>
        <dbReference type="ChEBI" id="CHEBI:57945"/>
        <dbReference type="ChEBI" id="CHEBI:132124"/>
    </reaction>
</comment>
<dbReference type="GO" id="GO:0005886">
    <property type="term" value="C:plasma membrane"/>
    <property type="evidence" value="ECO:0007669"/>
    <property type="project" value="UniProtKB-SubCell"/>
</dbReference>